<sequence>MNQSHTRKAILNKAYPSLVVSSCNVTPVSLLSVALMSTGDDQLICEDKVTYNSCDRVSRWDPDPDRVLKQRVITTGPADAQSSRGRSKLY</sequence>
<comment type="caution">
    <text evidence="2">The sequence shown here is derived from an EMBL/GenBank/DDBJ whole genome shotgun (WGS) entry which is preliminary data.</text>
</comment>
<organism evidence="2 3">
    <name type="scientific">Elysia crispata</name>
    <name type="common">lettuce slug</name>
    <dbReference type="NCBI Taxonomy" id="231223"/>
    <lineage>
        <taxon>Eukaryota</taxon>
        <taxon>Metazoa</taxon>
        <taxon>Spiralia</taxon>
        <taxon>Lophotrochozoa</taxon>
        <taxon>Mollusca</taxon>
        <taxon>Gastropoda</taxon>
        <taxon>Heterobranchia</taxon>
        <taxon>Euthyneura</taxon>
        <taxon>Panpulmonata</taxon>
        <taxon>Sacoglossa</taxon>
        <taxon>Placobranchoidea</taxon>
        <taxon>Plakobranchidae</taxon>
        <taxon>Elysia</taxon>
    </lineage>
</organism>
<dbReference type="Proteomes" id="UP001283361">
    <property type="component" value="Unassembled WGS sequence"/>
</dbReference>
<dbReference type="AlphaFoldDB" id="A0AAE0XS71"/>
<feature type="region of interest" description="Disordered" evidence="1">
    <location>
        <begin position="71"/>
        <end position="90"/>
    </location>
</feature>
<reference evidence="2" key="1">
    <citation type="journal article" date="2023" name="G3 (Bethesda)">
        <title>A reference genome for the long-term kleptoplast-retaining sea slug Elysia crispata morphotype clarki.</title>
        <authorList>
            <person name="Eastman K.E."/>
            <person name="Pendleton A.L."/>
            <person name="Shaikh M.A."/>
            <person name="Suttiyut T."/>
            <person name="Ogas R."/>
            <person name="Tomko P."/>
            <person name="Gavelis G."/>
            <person name="Widhalm J.R."/>
            <person name="Wisecaver J.H."/>
        </authorList>
    </citation>
    <scope>NUCLEOTIDE SEQUENCE</scope>
    <source>
        <strain evidence="2">ECLA1</strain>
    </source>
</reference>
<evidence type="ECO:0000313" key="3">
    <source>
        <dbReference type="Proteomes" id="UP001283361"/>
    </source>
</evidence>
<proteinExistence type="predicted"/>
<dbReference type="EMBL" id="JAWDGP010007719">
    <property type="protein sequence ID" value="KAK3707391.1"/>
    <property type="molecule type" value="Genomic_DNA"/>
</dbReference>
<evidence type="ECO:0000313" key="2">
    <source>
        <dbReference type="EMBL" id="KAK3707391.1"/>
    </source>
</evidence>
<accession>A0AAE0XS71</accession>
<keyword evidence="3" id="KW-1185">Reference proteome</keyword>
<protein>
    <submittedName>
        <fullName evidence="2">Uncharacterized protein</fullName>
    </submittedName>
</protein>
<evidence type="ECO:0000256" key="1">
    <source>
        <dbReference type="SAM" id="MobiDB-lite"/>
    </source>
</evidence>
<name>A0AAE0XS71_9GAST</name>
<gene>
    <name evidence="2" type="ORF">RRG08_034449</name>
</gene>